<comment type="similarity">
    <text evidence="1">Belongs to the HSBP1 family.</text>
</comment>
<dbReference type="PANTHER" id="PTHR19424">
    <property type="entry name" value="HEAT SHOCK FACTOR BINDING PROTEIN 1"/>
    <property type="match status" value="1"/>
</dbReference>
<keyword evidence="4" id="KW-1185">Reference proteome</keyword>
<name>A0A8T0I0A5_CERPU</name>
<protein>
    <recommendedName>
        <fullName evidence="5">Heat shock factor binding protein 1</fullName>
    </recommendedName>
</protein>
<dbReference type="EMBL" id="CM026425">
    <property type="protein sequence ID" value="KAG0576576.1"/>
    <property type="molecule type" value="Genomic_DNA"/>
</dbReference>
<dbReference type="GO" id="GO:0005829">
    <property type="term" value="C:cytosol"/>
    <property type="evidence" value="ECO:0007669"/>
    <property type="project" value="TreeGrafter"/>
</dbReference>
<dbReference type="Proteomes" id="UP000822688">
    <property type="component" value="Chromosome 5"/>
</dbReference>
<feature type="region of interest" description="Disordered" evidence="2">
    <location>
        <begin position="1"/>
        <end position="20"/>
    </location>
</feature>
<organism evidence="3 4">
    <name type="scientific">Ceratodon purpureus</name>
    <name type="common">Fire moss</name>
    <name type="synonym">Dicranum purpureum</name>
    <dbReference type="NCBI Taxonomy" id="3225"/>
    <lineage>
        <taxon>Eukaryota</taxon>
        <taxon>Viridiplantae</taxon>
        <taxon>Streptophyta</taxon>
        <taxon>Embryophyta</taxon>
        <taxon>Bryophyta</taxon>
        <taxon>Bryophytina</taxon>
        <taxon>Bryopsida</taxon>
        <taxon>Dicranidae</taxon>
        <taxon>Pseudoditrichales</taxon>
        <taxon>Ditrichaceae</taxon>
        <taxon>Ceratodon</taxon>
    </lineage>
</organism>
<proteinExistence type="inferred from homology"/>
<evidence type="ECO:0008006" key="5">
    <source>
        <dbReference type="Google" id="ProtNLM"/>
    </source>
</evidence>
<evidence type="ECO:0000256" key="1">
    <source>
        <dbReference type="ARBA" id="ARBA00006349"/>
    </source>
</evidence>
<sequence length="121" mass="13157">MDGSGQGQGQQHEGADATTQKTADLTAFVQNLLLQMQTRFQTMSESIITKIDEMGSRIDDLERSIADLVKETGHADAMPPSPPTSSYHHLRGGSTKCTKMVIVVSGGRVDIPELVRELFIV</sequence>
<comment type="caution">
    <text evidence="3">The sequence shown here is derived from an EMBL/GenBank/DDBJ whole genome shotgun (WGS) entry which is preliminary data.</text>
</comment>
<dbReference type="GO" id="GO:0070370">
    <property type="term" value="P:cellular heat acclimation"/>
    <property type="evidence" value="ECO:0007669"/>
    <property type="project" value="TreeGrafter"/>
</dbReference>
<dbReference type="Pfam" id="PF06825">
    <property type="entry name" value="HSBP1"/>
    <property type="match status" value="1"/>
</dbReference>
<dbReference type="OrthoDB" id="4159489at2759"/>
<evidence type="ECO:0000313" key="4">
    <source>
        <dbReference type="Proteomes" id="UP000822688"/>
    </source>
</evidence>
<reference evidence="3" key="1">
    <citation type="submission" date="2020-06" db="EMBL/GenBank/DDBJ databases">
        <title>WGS assembly of Ceratodon purpureus strain R40.</title>
        <authorList>
            <person name="Carey S.B."/>
            <person name="Jenkins J."/>
            <person name="Shu S."/>
            <person name="Lovell J.T."/>
            <person name="Sreedasyam A."/>
            <person name="Maumus F."/>
            <person name="Tiley G.P."/>
            <person name="Fernandez-Pozo N."/>
            <person name="Barry K."/>
            <person name="Chen C."/>
            <person name="Wang M."/>
            <person name="Lipzen A."/>
            <person name="Daum C."/>
            <person name="Saski C.A."/>
            <person name="Payton A.C."/>
            <person name="Mcbreen J.C."/>
            <person name="Conrad R.E."/>
            <person name="Kollar L.M."/>
            <person name="Olsson S."/>
            <person name="Huttunen S."/>
            <person name="Landis J.B."/>
            <person name="Wickett N.J."/>
            <person name="Johnson M.G."/>
            <person name="Rensing S.A."/>
            <person name="Grimwood J."/>
            <person name="Schmutz J."/>
            <person name="Mcdaniel S.F."/>
        </authorList>
    </citation>
    <scope>NUCLEOTIDE SEQUENCE</scope>
    <source>
        <strain evidence="3">R40</strain>
    </source>
</reference>
<dbReference type="PANTHER" id="PTHR19424:SF0">
    <property type="entry name" value="HEAT SHOCK FACTOR BINDING PROTEIN 1"/>
    <property type="match status" value="1"/>
</dbReference>
<feature type="region of interest" description="Disordered" evidence="2">
    <location>
        <begin position="72"/>
        <end position="92"/>
    </location>
</feature>
<dbReference type="GO" id="GO:0003714">
    <property type="term" value="F:transcription corepressor activity"/>
    <property type="evidence" value="ECO:0007669"/>
    <property type="project" value="InterPro"/>
</dbReference>
<dbReference type="Gene3D" id="1.20.5.430">
    <property type="match status" value="1"/>
</dbReference>
<accession>A0A8T0I0A5</accession>
<dbReference type="GO" id="GO:0005634">
    <property type="term" value="C:nucleus"/>
    <property type="evidence" value="ECO:0007669"/>
    <property type="project" value="TreeGrafter"/>
</dbReference>
<evidence type="ECO:0000313" key="3">
    <source>
        <dbReference type="EMBL" id="KAG0576576.1"/>
    </source>
</evidence>
<gene>
    <name evidence="3" type="ORF">KC19_5G090800</name>
</gene>
<evidence type="ECO:0000256" key="2">
    <source>
        <dbReference type="SAM" id="MobiDB-lite"/>
    </source>
</evidence>
<dbReference type="FunFam" id="1.20.5.430:FF:000003">
    <property type="entry name" value="Heat shock factor binding protein"/>
    <property type="match status" value="1"/>
</dbReference>
<dbReference type="AlphaFoldDB" id="A0A8T0I0A5"/>
<dbReference type="InterPro" id="IPR009643">
    <property type="entry name" value="HS1-bd"/>
</dbReference>